<feature type="transmembrane region" description="Helical" evidence="2">
    <location>
        <begin position="344"/>
        <end position="365"/>
    </location>
</feature>
<keyword evidence="2" id="KW-0472">Membrane</keyword>
<proteinExistence type="predicted"/>
<feature type="transmembrane region" description="Helical" evidence="2">
    <location>
        <begin position="377"/>
        <end position="394"/>
    </location>
</feature>
<dbReference type="GO" id="GO:0016747">
    <property type="term" value="F:acyltransferase activity, transferring groups other than amino-acyl groups"/>
    <property type="evidence" value="ECO:0007669"/>
    <property type="project" value="InterPro"/>
</dbReference>
<evidence type="ECO:0000259" key="4">
    <source>
        <dbReference type="Pfam" id="PF19040"/>
    </source>
</evidence>
<organism evidence="5 6">
    <name type="scientific">Burkholderia contaminans</name>
    <dbReference type="NCBI Taxonomy" id="488447"/>
    <lineage>
        <taxon>Bacteria</taxon>
        <taxon>Pseudomonadati</taxon>
        <taxon>Pseudomonadota</taxon>
        <taxon>Betaproteobacteria</taxon>
        <taxon>Burkholderiales</taxon>
        <taxon>Burkholderiaceae</taxon>
        <taxon>Burkholderia</taxon>
        <taxon>Burkholderia cepacia complex</taxon>
    </lineage>
</organism>
<evidence type="ECO:0000256" key="2">
    <source>
        <dbReference type="SAM" id="Phobius"/>
    </source>
</evidence>
<dbReference type="RefSeq" id="WP_137909780.1">
    <property type="nucleotide sequence ID" value="NZ_CADEUY010000001.1"/>
</dbReference>
<dbReference type="PANTHER" id="PTHR23028">
    <property type="entry name" value="ACETYLTRANSFERASE"/>
    <property type="match status" value="1"/>
</dbReference>
<reference evidence="5" key="1">
    <citation type="submission" date="2023-07" db="EMBL/GenBank/DDBJ databases">
        <title>A collection of bacterial strains from the Burkholderia cepacia Research Laboratory and Repository.</title>
        <authorList>
            <person name="Lipuma J."/>
            <person name="Spilker T."/>
            <person name="Caverly L."/>
        </authorList>
    </citation>
    <scope>NUCLEOTIDE SEQUENCE</scope>
    <source>
        <strain evidence="5">AU44979</strain>
    </source>
</reference>
<evidence type="ECO:0000256" key="1">
    <source>
        <dbReference type="SAM" id="MobiDB-lite"/>
    </source>
</evidence>
<dbReference type="Pfam" id="PF19040">
    <property type="entry name" value="SGNH"/>
    <property type="match status" value="1"/>
</dbReference>
<accession>A0AAP4R5I1</accession>
<feature type="transmembrane region" description="Helical" evidence="2">
    <location>
        <begin position="307"/>
        <end position="324"/>
    </location>
</feature>
<dbReference type="InterPro" id="IPR002656">
    <property type="entry name" value="Acyl_transf_3_dom"/>
</dbReference>
<gene>
    <name evidence="5" type="ORF">QZM56_23160</name>
</gene>
<feature type="transmembrane region" description="Helical" evidence="2">
    <location>
        <begin position="102"/>
        <end position="121"/>
    </location>
</feature>
<evidence type="ECO:0000259" key="3">
    <source>
        <dbReference type="Pfam" id="PF01757"/>
    </source>
</evidence>
<feature type="transmembrane region" description="Helical" evidence="2">
    <location>
        <begin position="192"/>
        <end position="210"/>
    </location>
</feature>
<dbReference type="EC" id="2.3.1.-" evidence="5"/>
<evidence type="ECO:0000313" key="5">
    <source>
        <dbReference type="EMBL" id="MDN7567410.1"/>
    </source>
</evidence>
<dbReference type="GO" id="GO:0016020">
    <property type="term" value="C:membrane"/>
    <property type="evidence" value="ECO:0007669"/>
    <property type="project" value="TreeGrafter"/>
</dbReference>
<keyword evidence="2" id="KW-1133">Transmembrane helix</keyword>
<protein>
    <submittedName>
        <fullName evidence="5">Acyltransferase family protein</fullName>
        <ecNumber evidence="5">2.3.1.-</ecNumber>
    </submittedName>
</protein>
<feature type="domain" description="SGNH" evidence="4">
    <location>
        <begin position="430"/>
        <end position="649"/>
    </location>
</feature>
<feature type="transmembrane region" description="Helical" evidence="2">
    <location>
        <begin position="39"/>
        <end position="57"/>
    </location>
</feature>
<dbReference type="AlphaFoldDB" id="A0AAP4R5I1"/>
<feature type="domain" description="Acyltransferase 3" evidence="3">
    <location>
        <begin position="36"/>
        <end position="362"/>
    </location>
</feature>
<dbReference type="PANTHER" id="PTHR23028:SF53">
    <property type="entry name" value="ACYL_TRANSF_3 DOMAIN-CONTAINING PROTEIN"/>
    <property type="match status" value="1"/>
</dbReference>
<keyword evidence="2" id="KW-0812">Transmembrane</keyword>
<dbReference type="Pfam" id="PF01757">
    <property type="entry name" value="Acyl_transf_3"/>
    <property type="match status" value="1"/>
</dbReference>
<dbReference type="GO" id="GO:0009103">
    <property type="term" value="P:lipopolysaccharide biosynthetic process"/>
    <property type="evidence" value="ECO:0007669"/>
    <property type="project" value="TreeGrafter"/>
</dbReference>
<sequence>MDLLRGGAGSEPAPRTLRASKNNSLSRNGATEYRRDIDGLRAISVLAVLVFHAFPALLPGGFVGVDVFFVISGYVITKHGLRELDAGTFRFSGFYARRIRRIFPALLLVLVGVFAFGWQNMLPEEFKQLGKHIAGGATSIANLVLWREAGYFDVSGEQKPLLHLWSLGVEEQFYLVWPVLLVGAYRLRWSPFWPIAIVGSGSFLLSVLTLSHDPVAAFYSPLTRAWEPMLGAFLALRHHVVGGRTSSVDSAKAKAKAKAGIGIALLAGAIAVMNPTLPFPGGWALVPTVAAYLLIDAGSSAPFAQSVLCSRPLVMVGLISYPLYLFHWPMLSALRIMSSGTAPVLWRALALLACFPLALLTYLYLETPIRKSRYPRLTVATLLALMAGCAYAGYNDYSRGGLEFRMSRMVGAFADGVDFDRDRLWRRGQCYLEGDDQGFSPACVDGGSGPVVMLWGDSRAAALSPGLRSASAERGIRFAQFSTSGCPPLVDGGDKRCKESNAQVLGLVQTIKPATVLLTANWSSDRLHALPATVNALRSSGVRRIVLIGQVATWQSSLPKLYWLYWREHHQTLPSRTTFGLDPASKRYDQQGADVAKQLGIEYVSAFDAMCNALGCITRTGSGRGSIVMFDDSHLTPAGAVAVSGRIAPDLF</sequence>
<dbReference type="SUPFAM" id="SSF52266">
    <property type="entry name" value="SGNH hydrolase"/>
    <property type="match status" value="1"/>
</dbReference>
<comment type="caution">
    <text evidence="5">The sequence shown here is derived from an EMBL/GenBank/DDBJ whole genome shotgun (WGS) entry which is preliminary data.</text>
</comment>
<dbReference type="EMBL" id="JAUJQS010000017">
    <property type="protein sequence ID" value="MDN7567410.1"/>
    <property type="molecule type" value="Genomic_DNA"/>
</dbReference>
<evidence type="ECO:0000313" key="6">
    <source>
        <dbReference type="Proteomes" id="UP001172109"/>
    </source>
</evidence>
<name>A0AAP4R5I1_9BURK</name>
<feature type="transmembrane region" description="Helical" evidence="2">
    <location>
        <begin position="257"/>
        <end position="273"/>
    </location>
</feature>
<dbReference type="InterPro" id="IPR043968">
    <property type="entry name" value="SGNH"/>
</dbReference>
<dbReference type="InterPro" id="IPR050879">
    <property type="entry name" value="Acyltransferase_3"/>
</dbReference>
<dbReference type="Proteomes" id="UP001172109">
    <property type="component" value="Unassembled WGS sequence"/>
</dbReference>
<keyword evidence="5" id="KW-0012">Acyltransferase</keyword>
<feature type="region of interest" description="Disordered" evidence="1">
    <location>
        <begin position="1"/>
        <end position="24"/>
    </location>
</feature>
<keyword evidence="5" id="KW-0808">Transferase</keyword>